<keyword evidence="3" id="KW-1185">Reference proteome</keyword>
<evidence type="ECO:0000313" key="3">
    <source>
        <dbReference type="Proteomes" id="UP001283361"/>
    </source>
</evidence>
<proteinExistence type="predicted"/>
<gene>
    <name evidence="2" type="ORF">RRG08_032963</name>
</gene>
<feature type="region of interest" description="Disordered" evidence="1">
    <location>
        <begin position="1"/>
        <end position="20"/>
    </location>
</feature>
<protein>
    <submittedName>
        <fullName evidence="2">Uncharacterized protein</fullName>
    </submittedName>
</protein>
<reference evidence="2" key="1">
    <citation type="journal article" date="2023" name="G3 (Bethesda)">
        <title>A reference genome for the long-term kleptoplast-retaining sea slug Elysia crispata morphotype clarki.</title>
        <authorList>
            <person name="Eastman K.E."/>
            <person name="Pendleton A.L."/>
            <person name="Shaikh M.A."/>
            <person name="Suttiyut T."/>
            <person name="Ogas R."/>
            <person name="Tomko P."/>
            <person name="Gavelis G."/>
            <person name="Widhalm J.R."/>
            <person name="Wisecaver J.H."/>
        </authorList>
    </citation>
    <scope>NUCLEOTIDE SEQUENCE</scope>
    <source>
        <strain evidence="2">ECLA1</strain>
    </source>
</reference>
<evidence type="ECO:0000313" key="2">
    <source>
        <dbReference type="EMBL" id="KAK3756040.1"/>
    </source>
</evidence>
<evidence type="ECO:0000256" key="1">
    <source>
        <dbReference type="SAM" id="MobiDB-lite"/>
    </source>
</evidence>
<name>A0AAE0YSB9_9GAST</name>
<sequence length="79" mass="9126">MRNIPGDWEGWEGWSGAERSRERDGRVLISVQGLEDGGSSLAELLKHRRLRWLQLKLYVMQVLRLSGIRCKLLIRPLGL</sequence>
<organism evidence="2 3">
    <name type="scientific">Elysia crispata</name>
    <name type="common">lettuce slug</name>
    <dbReference type="NCBI Taxonomy" id="231223"/>
    <lineage>
        <taxon>Eukaryota</taxon>
        <taxon>Metazoa</taxon>
        <taxon>Spiralia</taxon>
        <taxon>Lophotrochozoa</taxon>
        <taxon>Mollusca</taxon>
        <taxon>Gastropoda</taxon>
        <taxon>Heterobranchia</taxon>
        <taxon>Euthyneura</taxon>
        <taxon>Panpulmonata</taxon>
        <taxon>Sacoglossa</taxon>
        <taxon>Placobranchoidea</taxon>
        <taxon>Plakobranchidae</taxon>
        <taxon>Elysia</taxon>
    </lineage>
</organism>
<dbReference type="Proteomes" id="UP001283361">
    <property type="component" value="Unassembled WGS sequence"/>
</dbReference>
<comment type="caution">
    <text evidence="2">The sequence shown here is derived from an EMBL/GenBank/DDBJ whole genome shotgun (WGS) entry which is preliminary data.</text>
</comment>
<dbReference type="EMBL" id="JAWDGP010005567">
    <property type="protein sequence ID" value="KAK3756040.1"/>
    <property type="molecule type" value="Genomic_DNA"/>
</dbReference>
<accession>A0AAE0YSB9</accession>
<dbReference type="AlphaFoldDB" id="A0AAE0YSB9"/>